<comment type="caution">
    <text evidence="11">The sequence shown here is derived from an EMBL/GenBank/DDBJ whole genome shotgun (WGS) entry which is preliminary data.</text>
</comment>
<gene>
    <name evidence="11" type="ORF">GIB67_026824</name>
</gene>
<evidence type="ECO:0000256" key="6">
    <source>
        <dbReference type="ARBA" id="ARBA00023010"/>
    </source>
</evidence>
<evidence type="ECO:0000313" key="11">
    <source>
        <dbReference type="EMBL" id="KAF6154368.1"/>
    </source>
</evidence>
<keyword evidence="7" id="KW-0906">Nuclear pore complex</keyword>
<dbReference type="InterPro" id="IPR038506">
    <property type="entry name" value="GLE1-like_sf"/>
</dbReference>
<evidence type="ECO:0000256" key="10">
    <source>
        <dbReference type="ARBA" id="ARBA00029983"/>
    </source>
</evidence>
<evidence type="ECO:0000256" key="1">
    <source>
        <dbReference type="ARBA" id="ARBA00004567"/>
    </source>
</evidence>
<protein>
    <recommendedName>
        <fullName evidence="9">mRNA export factor GLE1</fullName>
    </recommendedName>
    <alternativeName>
        <fullName evidence="10">Nucleoporin GLE1</fullName>
    </alternativeName>
</protein>
<name>A0A7J7MI10_9MAGN</name>
<dbReference type="AlphaFoldDB" id="A0A7J7MI10"/>
<keyword evidence="3" id="KW-0813">Transport</keyword>
<evidence type="ECO:0000256" key="5">
    <source>
        <dbReference type="ARBA" id="ARBA00022927"/>
    </source>
</evidence>
<dbReference type="InterPro" id="IPR012476">
    <property type="entry name" value="GLE1"/>
</dbReference>
<evidence type="ECO:0000256" key="9">
    <source>
        <dbReference type="ARBA" id="ARBA00026227"/>
    </source>
</evidence>
<evidence type="ECO:0000256" key="7">
    <source>
        <dbReference type="ARBA" id="ARBA00023132"/>
    </source>
</evidence>
<dbReference type="GO" id="GO:0000822">
    <property type="term" value="F:inositol hexakisphosphate binding"/>
    <property type="evidence" value="ECO:0007669"/>
    <property type="project" value="TreeGrafter"/>
</dbReference>
<keyword evidence="6" id="KW-0811">Translocation</keyword>
<dbReference type="GO" id="GO:0005737">
    <property type="term" value="C:cytoplasm"/>
    <property type="evidence" value="ECO:0007669"/>
    <property type="project" value="TreeGrafter"/>
</dbReference>
<keyword evidence="8" id="KW-0539">Nucleus</keyword>
<dbReference type="EMBL" id="JACGCM010001501">
    <property type="protein sequence ID" value="KAF6154368.1"/>
    <property type="molecule type" value="Genomic_DNA"/>
</dbReference>
<dbReference type="GO" id="GO:0016973">
    <property type="term" value="P:poly(A)+ mRNA export from nucleus"/>
    <property type="evidence" value="ECO:0007669"/>
    <property type="project" value="InterPro"/>
</dbReference>
<keyword evidence="12" id="KW-1185">Reference proteome</keyword>
<dbReference type="PANTHER" id="PTHR12960">
    <property type="entry name" value="GLE-1-RELATED"/>
    <property type="match status" value="1"/>
</dbReference>
<dbReference type="GO" id="GO:0005543">
    <property type="term" value="F:phospholipid binding"/>
    <property type="evidence" value="ECO:0007669"/>
    <property type="project" value="TreeGrafter"/>
</dbReference>
<dbReference type="Gene3D" id="1.25.40.510">
    <property type="entry name" value="GLE1-like"/>
    <property type="match status" value="1"/>
</dbReference>
<sequence>MPPCGRWLRGKGATGGIRVEDDSFIKVGDIDSPMLIKIRVGVRFTSHILMFFHLRPTFSNAVTGSMVKAADIALKLEAERLRKHKELDEKNMALRLTSNKSFRSYELQIKTGFRKINGITDIVRLRASEFTQIINNPDCPQSIIIAMFANKAVYQCEQKILDTYFAIAHVVVLVTSKFPFAMDVLLAEFHKACIYTVPKHFIYSKTEINGVQNLHGLKEGWAWLARFLNALPANVYTATVLDAFLKMAGFTLFRKYKSQFLKILNVISRKYVVATEARRNPELNKVVMSIQLYIDERLFLQEPTGWRLETSLSSSQVAPQESQYYNQSNKWSNYS</sequence>
<dbReference type="GO" id="GO:0015031">
    <property type="term" value="P:protein transport"/>
    <property type="evidence" value="ECO:0007669"/>
    <property type="project" value="UniProtKB-KW"/>
</dbReference>
<comment type="similarity">
    <text evidence="2">Belongs to the GLE1 family.</text>
</comment>
<keyword evidence="4" id="KW-0509">mRNA transport</keyword>
<dbReference type="GO" id="GO:0044614">
    <property type="term" value="C:nuclear pore cytoplasmic filaments"/>
    <property type="evidence" value="ECO:0007669"/>
    <property type="project" value="TreeGrafter"/>
</dbReference>
<comment type="subcellular location">
    <subcellularLocation>
        <location evidence="1">Nucleus</location>
        <location evidence="1">Nuclear pore complex</location>
    </subcellularLocation>
</comment>
<dbReference type="GO" id="GO:0031369">
    <property type="term" value="F:translation initiation factor binding"/>
    <property type="evidence" value="ECO:0007669"/>
    <property type="project" value="TreeGrafter"/>
</dbReference>
<reference evidence="11 12" key="1">
    <citation type="journal article" date="2020" name="IScience">
        <title>Genome Sequencing of the Endangered Kingdonia uniflora (Circaeasteraceae, Ranunculales) Reveals Potential Mechanisms of Evolutionary Specialization.</title>
        <authorList>
            <person name="Sun Y."/>
            <person name="Deng T."/>
            <person name="Zhang A."/>
            <person name="Moore M.J."/>
            <person name="Landis J.B."/>
            <person name="Lin N."/>
            <person name="Zhang H."/>
            <person name="Zhang X."/>
            <person name="Huang J."/>
            <person name="Zhang X."/>
            <person name="Sun H."/>
            <person name="Wang H."/>
        </authorList>
    </citation>
    <scope>NUCLEOTIDE SEQUENCE [LARGE SCALE GENOMIC DNA]</scope>
    <source>
        <strain evidence="11">TB1705</strain>
        <tissue evidence="11">Leaf</tissue>
    </source>
</reference>
<dbReference type="PANTHER" id="PTHR12960:SF0">
    <property type="entry name" value="MRNA EXPORT FACTOR GLE1"/>
    <property type="match status" value="1"/>
</dbReference>
<proteinExistence type="inferred from homology"/>
<evidence type="ECO:0000313" key="12">
    <source>
        <dbReference type="Proteomes" id="UP000541444"/>
    </source>
</evidence>
<evidence type="ECO:0000256" key="2">
    <source>
        <dbReference type="ARBA" id="ARBA00011056"/>
    </source>
</evidence>
<evidence type="ECO:0000256" key="4">
    <source>
        <dbReference type="ARBA" id="ARBA00022816"/>
    </source>
</evidence>
<dbReference type="OrthoDB" id="1933892at2759"/>
<evidence type="ECO:0000256" key="8">
    <source>
        <dbReference type="ARBA" id="ARBA00023242"/>
    </source>
</evidence>
<dbReference type="Pfam" id="PF07817">
    <property type="entry name" value="GLE1"/>
    <property type="match status" value="2"/>
</dbReference>
<dbReference type="Proteomes" id="UP000541444">
    <property type="component" value="Unassembled WGS sequence"/>
</dbReference>
<organism evidence="11 12">
    <name type="scientific">Kingdonia uniflora</name>
    <dbReference type="NCBI Taxonomy" id="39325"/>
    <lineage>
        <taxon>Eukaryota</taxon>
        <taxon>Viridiplantae</taxon>
        <taxon>Streptophyta</taxon>
        <taxon>Embryophyta</taxon>
        <taxon>Tracheophyta</taxon>
        <taxon>Spermatophyta</taxon>
        <taxon>Magnoliopsida</taxon>
        <taxon>Ranunculales</taxon>
        <taxon>Circaeasteraceae</taxon>
        <taxon>Kingdonia</taxon>
    </lineage>
</organism>
<keyword evidence="5" id="KW-0653">Protein transport</keyword>
<accession>A0A7J7MI10</accession>
<evidence type="ECO:0000256" key="3">
    <source>
        <dbReference type="ARBA" id="ARBA00022448"/>
    </source>
</evidence>